<dbReference type="AlphaFoldDB" id="A0AA86WQN2"/>
<accession>A0AA86WQN2</accession>
<comment type="caution">
    <text evidence="2">The sequence shown here is derived from an EMBL/GenBank/DDBJ whole genome shotgun (WGS) entry which is preliminary data.</text>
</comment>
<proteinExistence type="predicted"/>
<feature type="compositionally biased region" description="Basic and acidic residues" evidence="1">
    <location>
        <begin position="10"/>
        <end position="32"/>
    </location>
</feature>
<gene>
    <name evidence="2" type="ORF">VCR31J2_140017</name>
</gene>
<protein>
    <submittedName>
        <fullName evidence="2">Uncharacterized protein</fullName>
    </submittedName>
</protein>
<name>A0AA86WQN2_9VIBR</name>
<dbReference type="EMBL" id="CCKJ01000046">
    <property type="protein sequence ID" value="CDT88097.1"/>
    <property type="molecule type" value="Genomic_DNA"/>
</dbReference>
<feature type="region of interest" description="Disordered" evidence="1">
    <location>
        <begin position="1"/>
        <end position="41"/>
    </location>
</feature>
<evidence type="ECO:0000256" key="1">
    <source>
        <dbReference type="SAM" id="MobiDB-lite"/>
    </source>
</evidence>
<dbReference type="Proteomes" id="UP000041625">
    <property type="component" value="Unassembled WGS sequence"/>
</dbReference>
<sequence>MDAIVTRMVATKERQWTPLDEERTEHQDDVKDTAQGTSDAR</sequence>
<evidence type="ECO:0000313" key="3">
    <source>
        <dbReference type="Proteomes" id="UP000041625"/>
    </source>
</evidence>
<evidence type="ECO:0000313" key="2">
    <source>
        <dbReference type="EMBL" id="CDT88097.1"/>
    </source>
</evidence>
<organism evidence="2 3">
    <name type="scientific">Vibrio coralliirubri</name>
    <dbReference type="NCBI Taxonomy" id="1516159"/>
    <lineage>
        <taxon>Bacteria</taxon>
        <taxon>Pseudomonadati</taxon>
        <taxon>Pseudomonadota</taxon>
        <taxon>Gammaproteobacteria</taxon>
        <taxon>Vibrionales</taxon>
        <taxon>Vibrionaceae</taxon>
        <taxon>Vibrio</taxon>
    </lineage>
</organism>
<keyword evidence="3" id="KW-1185">Reference proteome</keyword>
<reference evidence="2 3" key="1">
    <citation type="submission" date="2014-06" db="EMBL/GenBank/DDBJ databases">
        <authorList>
            <person name="Le Roux F."/>
        </authorList>
    </citation>
    <scope>NUCLEOTIDE SEQUENCE [LARGE SCALE GENOMIC DNA]</scope>
    <source>
        <strain evidence="2 3">J2-31</strain>
    </source>
</reference>